<gene>
    <name evidence="1" type="ORF">HETIRDRAFT_173952</name>
</gene>
<dbReference type="KEGG" id="hir:HETIRDRAFT_173952"/>
<reference evidence="1 2" key="1">
    <citation type="journal article" date="2012" name="New Phytol.">
        <title>Insight into trade-off between wood decay and parasitism from the genome of a fungal forest pathogen.</title>
        <authorList>
            <person name="Olson A."/>
            <person name="Aerts A."/>
            <person name="Asiegbu F."/>
            <person name="Belbahri L."/>
            <person name="Bouzid O."/>
            <person name="Broberg A."/>
            <person name="Canback B."/>
            <person name="Coutinho P.M."/>
            <person name="Cullen D."/>
            <person name="Dalman K."/>
            <person name="Deflorio G."/>
            <person name="van Diepen L.T."/>
            <person name="Dunand C."/>
            <person name="Duplessis S."/>
            <person name="Durling M."/>
            <person name="Gonthier P."/>
            <person name="Grimwood J."/>
            <person name="Fossdal C.G."/>
            <person name="Hansson D."/>
            <person name="Henrissat B."/>
            <person name="Hietala A."/>
            <person name="Himmelstrand K."/>
            <person name="Hoffmeister D."/>
            <person name="Hogberg N."/>
            <person name="James T.Y."/>
            <person name="Karlsson M."/>
            <person name="Kohler A."/>
            <person name="Kues U."/>
            <person name="Lee Y.H."/>
            <person name="Lin Y.C."/>
            <person name="Lind M."/>
            <person name="Lindquist E."/>
            <person name="Lombard V."/>
            <person name="Lucas S."/>
            <person name="Lunden K."/>
            <person name="Morin E."/>
            <person name="Murat C."/>
            <person name="Park J."/>
            <person name="Raffaello T."/>
            <person name="Rouze P."/>
            <person name="Salamov A."/>
            <person name="Schmutz J."/>
            <person name="Solheim H."/>
            <person name="Stahlberg J."/>
            <person name="Velez H."/>
            <person name="de Vries R.P."/>
            <person name="Wiebenga A."/>
            <person name="Woodward S."/>
            <person name="Yakovlev I."/>
            <person name="Garbelotto M."/>
            <person name="Martin F."/>
            <person name="Grigoriev I.V."/>
            <person name="Stenlid J."/>
        </authorList>
    </citation>
    <scope>NUCLEOTIDE SEQUENCE [LARGE SCALE GENOMIC DNA]</scope>
    <source>
        <strain evidence="1 2">TC 32-1</strain>
    </source>
</reference>
<dbReference type="HOGENOM" id="CLU_1806415_0_0_1"/>
<proteinExistence type="predicted"/>
<dbReference type="EMBL" id="KI925463">
    <property type="protein sequence ID" value="ETW77407.1"/>
    <property type="molecule type" value="Genomic_DNA"/>
</dbReference>
<evidence type="ECO:0000313" key="2">
    <source>
        <dbReference type="Proteomes" id="UP000030671"/>
    </source>
</evidence>
<dbReference type="Proteomes" id="UP000030671">
    <property type="component" value="Unassembled WGS sequence"/>
</dbReference>
<organism evidence="1 2">
    <name type="scientific">Heterobasidion irregulare (strain TC 32-1)</name>
    <dbReference type="NCBI Taxonomy" id="747525"/>
    <lineage>
        <taxon>Eukaryota</taxon>
        <taxon>Fungi</taxon>
        <taxon>Dikarya</taxon>
        <taxon>Basidiomycota</taxon>
        <taxon>Agaricomycotina</taxon>
        <taxon>Agaricomycetes</taxon>
        <taxon>Russulales</taxon>
        <taxon>Bondarzewiaceae</taxon>
        <taxon>Heterobasidion</taxon>
        <taxon>Heterobasidion annosum species complex</taxon>
    </lineage>
</organism>
<dbReference type="RefSeq" id="XP_009550916.1">
    <property type="nucleotide sequence ID" value="XM_009552621.1"/>
</dbReference>
<dbReference type="AlphaFoldDB" id="W4JV44"/>
<protein>
    <submittedName>
        <fullName evidence="1">Uncharacterized protein</fullName>
    </submittedName>
</protein>
<accession>W4JV44</accession>
<dbReference type="GeneID" id="20668477"/>
<sequence length="143" mass="15977">MTWLLNARVPSSSSSEPHRLVPKTAERTYNDCSIFRLFEAELVVGWLASLNVHSTTALHPCVIIHSASGARHFNSATDQALERQPTALLACDLDMSQTDHILDFIGLYSDQDNNSWSVAHENRTATLGHPKLFSQPLMYHGYL</sequence>
<dbReference type="InParanoid" id="W4JV44"/>
<evidence type="ECO:0000313" key="1">
    <source>
        <dbReference type="EMBL" id="ETW77407.1"/>
    </source>
</evidence>
<keyword evidence="2" id="KW-1185">Reference proteome</keyword>
<name>W4JV44_HETIT</name>